<evidence type="ECO:0000313" key="1">
    <source>
        <dbReference type="Proteomes" id="UP000887576"/>
    </source>
</evidence>
<dbReference type="WBParaSite" id="JU765_v2.g19821.t1">
    <property type="protein sequence ID" value="JU765_v2.g19821.t1"/>
    <property type="gene ID" value="JU765_v2.g19821"/>
</dbReference>
<dbReference type="Proteomes" id="UP000887576">
    <property type="component" value="Unplaced"/>
</dbReference>
<evidence type="ECO:0000313" key="2">
    <source>
        <dbReference type="WBParaSite" id="JU765_v2.g19821.t1"/>
    </source>
</evidence>
<protein>
    <submittedName>
        <fullName evidence="2">Ras-related protein Rab-33</fullName>
    </submittedName>
</protein>
<name>A0AC34QVF0_9BILA</name>
<accession>A0AC34QVF0</accession>
<sequence>MNRQPVIPFPTMTTSTVAVESPTVSTTTYPPQNLTNNYVQPSAAKNPSGDSSNDSPQFPKPKFVQYPSQASQETPATPPETKSVSVPRIVQPNMKVNYSSKRVFKVIIIGDANVGKTCLSFRFCNGRFPQQTEATIGVDFRERALAFDKELIRVQLWDTAGQERYRQSIVAHYYRNVNAVVFVYDVTNPKSFKSLPSWIQECRKHAVTSGDNTPHILIGNKCDLESENRVKTDEAQVFADQNDMALFETSALAESEADHVEAIFMTLVHKLRQCKPMHVQSNEERVENEKKLLLKADEASDLENNEGFCC</sequence>
<organism evidence="1 2">
    <name type="scientific">Panagrolaimus sp. JU765</name>
    <dbReference type="NCBI Taxonomy" id="591449"/>
    <lineage>
        <taxon>Eukaryota</taxon>
        <taxon>Metazoa</taxon>
        <taxon>Ecdysozoa</taxon>
        <taxon>Nematoda</taxon>
        <taxon>Chromadorea</taxon>
        <taxon>Rhabditida</taxon>
        <taxon>Tylenchina</taxon>
        <taxon>Panagrolaimomorpha</taxon>
        <taxon>Panagrolaimoidea</taxon>
        <taxon>Panagrolaimidae</taxon>
        <taxon>Panagrolaimus</taxon>
    </lineage>
</organism>
<proteinExistence type="predicted"/>
<reference evidence="2" key="1">
    <citation type="submission" date="2022-11" db="UniProtKB">
        <authorList>
            <consortium name="WormBaseParasite"/>
        </authorList>
    </citation>
    <scope>IDENTIFICATION</scope>
</reference>